<sequence length="211" mass="22686">MRSPIAHGPQLDFSQKPKARSVRTLTAPDPEHPQFESRSPSGPQLASHRHLSRSAAPNRLPSSPLFRYFFANRLFLLSGPIQVAAQQPSHSIRPSGNRSARFSRGPTRPSPPPSSAQPAAAHSVQRAVQQRPSPAHSAHRGPAAPPCGPTPSCGPIPFAAQRPRIRPSSPSLAQHPSARPSSPAQLLSSQSALFRPPPIRSNRTVSDLNRD</sequence>
<feature type="compositionally biased region" description="Pro residues" evidence="1">
    <location>
        <begin position="143"/>
        <end position="154"/>
    </location>
</feature>
<feature type="compositionally biased region" description="Polar residues" evidence="1">
    <location>
        <begin position="85"/>
        <end position="100"/>
    </location>
</feature>
<dbReference type="EMBL" id="PGOL01002660">
    <property type="protein sequence ID" value="PKI46244.1"/>
    <property type="molecule type" value="Genomic_DNA"/>
</dbReference>
<feature type="compositionally biased region" description="Polar residues" evidence="1">
    <location>
        <begin position="201"/>
        <end position="211"/>
    </location>
</feature>
<dbReference type="Proteomes" id="UP000233551">
    <property type="component" value="Unassembled WGS sequence"/>
</dbReference>
<dbReference type="AlphaFoldDB" id="A0A2I0IQF7"/>
<name>A0A2I0IQF7_PUNGR</name>
<evidence type="ECO:0000313" key="3">
    <source>
        <dbReference type="Proteomes" id="UP000233551"/>
    </source>
</evidence>
<evidence type="ECO:0000313" key="2">
    <source>
        <dbReference type="EMBL" id="PKI46244.1"/>
    </source>
</evidence>
<keyword evidence="3" id="KW-1185">Reference proteome</keyword>
<proteinExistence type="predicted"/>
<feature type="region of interest" description="Disordered" evidence="1">
    <location>
        <begin position="1"/>
        <end position="62"/>
    </location>
</feature>
<organism evidence="2 3">
    <name type="scientific">Punica granatum</name>
    <name type="common">Pomegranate</name>
    <dbReference type="NCBI Taxonomy" id="22663"/>
    <lineage>
        <taxon>Eukaryota</taxon>
        <taxon>Viridiplantae</taxon>
        <taxon>Streptophyta</taxon>
        <taxon>Embryophyta</taxon>
        <taxon>Tracheophyta</taxon>
        <taxon>Spermatophyta</taxon>
        <taxon>Magnoliopsida</taxon>
        <taxon>eudicotyledons</taxon>
        <taxon>Gunneridae</taxon>
        <taxon>Pentapetalae</taxon>
        <taxon>rosids</taxon>
        <taxon>malvids</taxon>
        <taxon>Myrtales</taxon>
        <taxon>Lythraceae</taxon>
        <taxon>Punica</taxon>
    </lineage>
</organism>
<protein>
    <submittedName>
        <fullName evidence="2">Uncharacterized protein</fullName>
    </submittedName>
</protein>
<feature type="compositionally biased region" description="Low complexity" evidence="1">
    <location>
        <begin position="176"/>
        <end position="193"/>
    </location>
</feature>
<gene>
    <name evidence="2" type="ORF">CRG98_033371</name>
</gene>
<accession>A0A2I0IQF7</accession>
<feature type="region of interest" description="Disordered" evidence="1">
    <location>
        <begin position="85"/>
        <end position="211"/>
    </location>
</feature>
<comment type="caution">
    <text evidence="2">The sequence shown here is derived from an EMBL/GenBank/DDBJ whole genome shotgun (WGS) entry which is preliminary data.</text>
</comment>
<evidence type="ECO:0000256" key="1">
    <source>
        <dbReference type="SAM" id="MobiDB-lite"/>
    </source>
</evidence>
<reference evidence="2 3" key="1">
    <citation type="submission" date="2017-11" db="EMBL/GenBank/DDBJ databases">
        <title>De-novo sequencing of pomegranate (Punica granatum L.) genome.</title>
        <authorList>
            <person name="Akparov Z."/>
            <person name="Amiraslanov A."/>
            <person name="Hajiyeva S."/>
            <person name="Abbasov M."/>
            <person name="Kaur K."/>
            <person name="Hamwieh A."/>
            <person name="Solovyev V."/>
            <person name="Salamov A."/>
            <person name="Braich B."/>
            <person name="Kosarev P."/>
            <person name="Mahmoud A."/>
            <person name="Hajiyev E."/>
            <person name="Babayeva S."/>
            <person name="Izzatullayeva V."/>
            <person name="Mammadov A."/>
            <person name="Mammadov A."/>
            <person name="Sharifova S."/>
            <person name="Ojaghi J."/>
            <person name="Eynullazada K."/>
            <person name="Bayramov B."/>
            <person name="Abdulazimova A."/>
            <person name="Shahmuradov I."/>
        </authorList>
    </citation>
    <scope>NUCLEOTIDE SEQUENCE [LARGE SCALE GENOMIC DNA]</scope>
    <source>
        <strain evidence="3">cv. AG2017</strain>
        <tissue evidence="2">Leaf</tissue>
    </source>
</reference>